<evidence type="ECO:0000256" key="9">
    <source>
        <dbReference type="ARBA" id="ARBA00022968"/>
    </source>
</evidence>
<evidence type="ECO:0000313" key="15">
    <source>
        <dbReference type="Proteomes" id="UP000803884"/>
    </source>
</evidence>
<keyword evidence="7" id="KW-0812">Transmembrane</keyword>
<keyword evidence="11" id="KW-0472">Membrane</keyword>
<dbReference type="Pfam" id="PF02434">
    <property type="entry name" value="Fringe"/>
    <property type="match status" value="1"/>
</dbReference>
<keyword evidence="8" id="KW-0547">Nucleotide-binding</keyword>
<comment type="caution">
    <text evidence="14">The sequence shown here is derived from an EMBL/GenBank/DDBJ whole genome shotgun (WGS) entry which is preliminary data.</text>
</comment>
<feature type="domain" description="Fringe-like glycosyltransferase" evidence="13">
    <location>
        <begin position="170"/>
        <end position="269"/>
    </location>
</feature>
<comment type="subcellular location">
    <subcellularLocation>
        <location evidence="1">Membrane</location>
        <topology evidence="1">Single-pass type II membrane protein</topology>
    </subcellularLocation>
</comment>
<evidence type="ECO:0000256" key="3">
    <source>
        <dbReference type="ARBA" id="ARBA00006462"/>
    </source>
</evidence>
<reference evidence="14 15" key="1">
    <citation type="journal article" date="2020" name="Microbiol. Resour. Announc.">
        <title>Draft Genome Sequence of a Cladosporium Species Isolated from the Mesophotic Ascidian Didemnum maculosum.</title>
        <authorList>
            <person name="Gioti A."/>
            <person name="Siaperas R."/>
            <person name="Nikolaivits E."/>
            <person name="Le Goff G."/>
            <person name="Ouazzani J."/>
            <person name="Kotoulas G."/>
            <person name="Topakas E."/>
        </authorList>
    </citation>
    <scope>NUCLEOTIDE SEQUENCE [LARGE SCALE GENOMIC DNA]</scope>
    <source>
        <strain evidence="14 15">TM138-S3</strain>
    </source>
</reference>
<dbReference type="PANTHER" id="PTHR23033:SF47">
    <property type="entry name" value="APPLE DOMAIN-CONTAINING PROTEIN-RELATED"/>
    <property type="match status" value="1"/>
</dbReference>
<evidence type="ECO:0000256" key="4">
    <source>
        <dbReference type="ARBA" id="ARBA00012557"/>
    </source>
</evidence>
<keyword evidence="6" id="KW-0808">Transferase</keyword>
<evidence type="ECO:0000259" key="13">
    <source>
        <dbReference type="Pfam" id="PF02434"/>
    </source>
</evidence>
<evidence type="ECO:0000256" key="1">
    <source>
        <dbReference type="ARBA" id="ARBA00004606"/>
    </source>
</evidence>
<organism evidence="14 15">
    <name type="scientific">Cladosporium halotolerans</name>
    <dbReference type="NCBI Taxonomy" id="1052096"/>
    <lineage>
        <taxon>Eukaryota</taxon>
        <taxon>Fungi</taxon>
        <taxon>Dikarya</taxon>
        <taxon>Ascomycota</taxon>
        <taxon>Pezizomycotina</taxon>
        <taxon>Dothideomycetes</taxon>
        <taxon>Dothideomycetidae</taxon>
        <taxon>Cladosporiales</taxon>
        <taxon>Cladosporiaceae</taxon>
        <taxon>Cladosporium</taxon>
    </lineage>
</organism>
<dbReference type="InterPro" id="IPR026050">
    <property type="entry name" value="C1GALT1/C1GALT1_chp1"/>
</dbReference>
<dbReference type="GO" id="GO:0016263">
    <property type="term" value="F:glycoprotein-N-acetylgalactosamine 3-beta-galactosyltransferase activity"/>
    <property type="evidence" value="ECO:0007669"/>
    <property type="project" value="UniProtKB-EC"/>
</dbReference>
<dbReference type="GeneID" id="96008063"/>
<gene>
    <name evidence="14" type="ORF">WHR41_06620</name>
</gene>
<dbReference type="RefSeq" id="XP_069227947.1">
    <property type="nucleotide sequence ID" value="XM_069375225.1"/>
</dbReference>
<proteinExistence type="inferred from homology"/>
<dbReference type="AlphaFoldDB" id="A0AB34KM53"/>
<dbReference type="EC" id="2.4.1.122" evidence="4"/>
<dbReference type="GO" id="GO:0016020">
    <property type="term" value="C:membrane"/>
    <property type="evidence" value="ECO:0007669"/>
    <property type="project" value="UniProtKB-SubCell"/>
</dbReference>
<evidence type="ECO:0000256" key="8">
    <source>
        <dbReference type="ARBA" id="ARBA00022741"/>
    </source>
</evidence>
<protein>
    <recommendedName>
        <fullName evidence="4">N-acetylgalactosaminide beta-1,3-galactosyltransferase</fullName>
        <ecNumber evidence="4">2.4.1.122</ecNumber>
    </recommendedName>
</protein>
<evidence type="ECO:0000256" key="12">
    <source>
        <dbReference type="SAM" id="SignalP"/>
    </source>
</evidence>
<dbReference type="PANTHER" id="PTHR23033">
    <property type="entry name" value="BETA1,3-GALACTOSYLTRANSFERASE"/>
    <property type="match status" value="1"/>
</dbReference>
<feature type="signal peptide" evidence="12">
    <location>
        <begin position="1"/>
        <end position="23"/>
    </location>
</feature>
<evidence type="ECO:0000256" key="5">
    <source>
        <dbReference type="ARBA" id="ARBA00022676"/>
    </source>
</evidence>
<evidence type="ECO:0000313" key="14">
    <source>
        <dbReference type="EMBL" id="KAL1584841.1"/>
    </source>
</evidence>
<keyword evidence="12" id="KW-0732">Signal</keyword>
<keyword evidence="15" id="KW-1185">Reference proteome</keyword>
<comment type="similarity">
    <text evidence="3">Belongs to the glycosyltransferase 31 family. Beta3-Gal-T subfamily.</text>
</comment>
<evidence type="ECO:0000256" key="10">
    <source>
        <dbReference type="ARBA" id="ARBA00022989"/>
    </source>
</evidence>
<name>A0AB34KM53_9PEZI</name>
<keyword evidence="9" id="KW-0735">Signal-anchor</keyword>
<evidence type="ECO:0000256" key="6">
    <source>
        <dbReference type="ARBA" id="ARBA00022679"/>
    </source>
</evidence>
<accession>A0AB34KM53</accession>
<feature type="chain" id="PRO_5044276667" description="N-acetylgalactosaminide beta-1,3-galactosyltransferase" evidence="12">
    <location>
        <begin position="24"/>
        <end position="477"/>
    </location>
</feature>
<keyword evidence="5" id="KW-0328">Glycosyltransferase</keyword>
<dbReference type="InterPro" id="IPR003378">
    <property type="entry name" value="Fringe-like_glycosylTrfase"/>
</dbReference>
<dbReference type="Proteomes" id="UP000803884">
    <property type="component" value="Unassembled WGS sequence"/>
</dbReference>
<comment type="pathway">
    <text evidence="2">Protein modification; protein glycosylation.</text>
</comment>
<keyword evidence="10" id="KW-1133">Transmembrane helix</keyword>
<sequence length="477" mass="53516">MHSVQRVALVASCLLCLAFLVHLRDGISRARISPILGGGSEAAIQFSNGDASQKKDRIFSGQDKTHCLDLHGLEDLVILLKTGSTEIYEKLPIHFQTTFSCTEDYIIYSDVQQDFAGVPVRDAIALTSTKARNERSDLEQHKTLNECFKSGRDAAELKGEKSWHLDKWKFLPMISDAYSTFEHRKKWYFFIEADTYVSMHNLLPWLSKLDSKQAIYAGAQVVIGETEFGHGGSGFLLSSTTAEALNRTYKSDQHRWESVINNDCCGDKVMAEVLLAADPPIRLLHAFPLIQGETLASLDWSGKHWCMPAVTWHHVDAAGIDRLWKFDRGWKKVYGASEPILFRDYYESFIHPRLLAANGSMPDWDNLSNDWSNSAAMGDTASVGSAQACQHFCEQRDSCVQWAWRPGSCKAGKIVRLGWALNNRPALGSADNRIEKAAGKALDGAASGWMLDRIASFRERMSSCDESQFWLTRNKYD</sequence>
<evidence type="ECO:0000256" key="7">
    <source>
        <dbReference type="ARBA" id="ARBA00022692"/>
    </source>
</evidence>
<evidence type="ECO:0000256" key="2">
    <source>
        <dbReference type="ARBA" id="ARBA00004922"/>
    </source>
</evidence>
<evidence type="ECO:0000256" key="11">
    <source>
        <dbReference type="ARBA" id="ARBA00023136"/>
    </source>
</evidence>
<dbReference type="Gene3D" id="3.90.550.50">
    <property type="match status" value="1"/>
</dbReference>
<dbReference type="EMBL" id="JAAQHG020000023">
    <property type="protein sequence ID" value="KAL1584841.1"/>
    <property type="molecule type" value="Genomic_DNA"/>
</dbReference>
<dbReference type="GO" id="GO:0000166">
    <property type="term" value="F:nucleotide binding"/>
    <property type="evidence" value="ECO:0007669"/>
    <property type="project" value="UniProtKB-KW"/>
</dbReference>